<name>A0A1M6RQB4_9AQUI</name>
<reference evidence="10 11" key="1">
    <citation type="submission" date="2016-11" db="EMBL/GenBank/DDBJ databases">
        <authorList>
            <person name="Jaros S."/>
            <person name="Januszkiewicz K."/>
            <person name="Wedrychowicz H."/>
        </authorList>
    </citation>
    <scope>NUCLEOTIDE SEQUENCE [LARGE SCALE GENOMIC DNA]</scope>
    <source>
        <strain evidence="10 11">DSM 19557</strain>
    </source>
</reference>
<dbReference type="InterPro" id="IPR029043">
    <property type="entry name" value="GcvT/YgfZ_C"/>
</dbReference>
<evidence type="ECO:0000256" key="2">
    <source>
        <dbReference type="ARBA" id="ARBA00012616"/>
    </source>
</evidence>
<dbReference type="GO" id="GO:0005829">
    <property type="term" value="C:cytosol"/>
    <property type="evidence" value="ECO:0007669"/>
    <property type="project" value="TreeGrafter"/>
</dbReference>
<evidence type="ECO:0000313" key="11">
    <source>
        <dbReference type="Proteomes" id="UP000189810"/>
    </source>
</evidence>
<evidence type="ECO:0000256" key="6">
    <source>
        <dbReference type="ARBA" id="ARBA00047665"/>
    </source>
</evidence>
<keyword evidence="3" id="KW-0032">Aminotransferase</keyword>
<dbReference type="FunFam" id="2.40.30.110:FF:000003">
    <property type="entry name" value="Aminomethyltransferase"/>
    <property type="match status" value="1"/>
</dbReference>
<dbReference type="AlphaFoldDB" id="A0A1M6RQB4"/>
<organism evidence="10 11">
    <name type="scientific">Thermocrinis minervae</name>
    <dbReference type="NCBI Taxonomy" id="381751"/>
    <lineage>
        <taxon>Bacteria</taxon>
        <taxon>Pseudomonadati</taxon>
        <taxon>Aquificota</taxon>
        <taxon>Aquificia</taxon>
        <taxon>Aquificales</taxon>
        <taxon>Aquificaceae</taxon>
        <taxon>Thermocrinis</taxon>
    </lineage>
</organism>
<dbReference type="PANTHER" id="PTHR43757">
    <property type="entry name" value="AMINOMETHYLTRANSFERASE"/>
    <property type="match status" value="1"/>
</dbReference>
<dbReference type="EMBL" id="LT670846">
    <property type="protein sequence ID" value="SHK34633.1"/>
    <property type="molecule type" value="Genomic_DNA"/>
</dbReference>
<dbReference type="PIRSF" id="PIRSF006487">
    <property type="entry name" value="GcvT"/>
    <property type="match status" value="1"/>
</dbReference>
<dbReference type="PANTHER" id="PTHR43757:SF2">
    <property type="entry name" value="AMINOMETHYLTRANSFERASE, MITOCHONDRIAL"/>
    <property type="match status" value="1"/>
</dbReference>
<dbReference type="Gene3D" id="3.30.70.1400">
    <property type="entry name" value="Aminomethyltransferase beta-barrel domains"/>
    <property type="match status" value="1"/>
</dbReference>
<dbReference type="FunFam" id="3.30.70.1400:FF:000001">
    <property type="entry name" value="Aminomethyltransferase"/>
    <property type="match status" value="1"/>
</dbReference>
<dbReference type="SUPFAM" id="SSF101790">
    <property type="entry name" value="Aminomethyltransferase beta-barrel domain"/>
    <property type="match status" value="1"/>
</dbReference>
<dbReference type="SUPFAM" id="SSF103025">
    <property type="entry name" value="Folate-binding domain"/>
    <property type="match status" value="1"/>
</dbReference>
<dbReference type="Gene3D" id="3.30.1360.120">
    <property type="entry name" value="Probable tRNA modification gtpase trme, domain 1"/>
    <property type="match status" value="1"/>
</dbReference>
<dbReference type="Gene3D" id="2.40.30.110">
    <property type="entry name" value="Aminomethyltransferase beta-barrel domains"/>
    <property type="match status" value="1"/>
</dbReference>
<feature type="domain" description="GCVT N-terminal" evidence="8">
    <location>
        <begin position="5"/>
        <end position="245"/>
    </location>
</feature>
<evidence type="ECO:0000259" key="8">
    <source>
        <dbReference type="Pfam" id="PF01571"/>
    </source>
</evidence>
<dbReference type="Pfam" id="PF01571">
    <property type="entry name" value="GCV_T"/>
    <property type="match status" value="1"/>
</dbReference>
<dbReference type="NCBIfam" id="NF001567">
    <property type="entry name" value="PRK00389.1"/>
    <property type="match status" value="1"/>
</dbReference>
<sequence length="339" mass="38686">MKTPFYSIHKDIGARFTDFNGWQMPLDYGSVKDEVLAVRQSCGIFDVSHMGRFLVRGYEALQKLNYLTTNNLQKLKVGKVQYNLITNEKGGIKDDITVYMLSEDELLLCVNAGNRQKVKEHLSNFVEVLDISQNLLQIAVQGKESPEVISKFFPVKDLKYYHFKRMDDFIVSRTGYTGGPGYEIYGPVDRTLQLFRELLNYARPCGLAARDVLRIEAGFPLYGKELSEDITPLEAALDKFVDFEKDFLGKQAMLSKKVEKKLFGLELLERGVPRSGYRVLHEGKPIGVVSSGTYSYTLDRGIALCFVDVNFRQEGLEVEVEVRDRRLKGRLRSYPFVKA</sequence>
<dbReference type="Pfam" id="PF08669">
    <property type="entry name" value="GCV_T_C"/>
    <property type="match status" value="1"/>
</dbReference>
<proteinExistence type="inferred from homology"/>
<protein>
    <recommendedName>
        <fullName evidence="2">aminomethyltransferase</fullName>
        <ecNumber evidence="2">2.1.2.10</ecNumber>
    </recommendedName>
    <alternativeName>
        <fullName evidence="5">Glycine cleavage system T protein</fullName>
    </alternativeName>
</protein>
<evidence type="ECO:0000256" key="7">
    <source>
        <dbReference type="PIRSR" id="PIRSR006487-1"/>
    </source>
</evidence>
<comment type="catalytic activity">
    <reaction evidence="6">
        <text>N(6)-[(R)-S(8)-aminomethyldihydrolipoyl]-L-lysyl-[protein] + (6S)-5,6,7,8-tetrahydrofolate = N(6)-[(R)-dihydrolipoyl]-L-lysyl-[protein] + (6R)-5,10-methylene-5,6,7,8-tetrahydrofolate + NH4(+)</text>
        <dbReference type="Rhea" id="RHEA:16945"/>
        <dbReference type="Rhea" id="RHEA-COMP:10475"/>
        <dbReference type="Rhea" id="RHEA-COMP:10492"/>
        <dbReference type="ChEBI" id="CHEBI:15636"/>
        <dbReference type="ChEBI" id="CHEBI:28938"/>
        <dbReference type="ChEBI" id="CHEBI:57453"/>
        <dbReference type="ChEBI" id="CHEBI:83100"/>
        <dbReference type="ChEBI" id="CHEBI:83143"/>
        <dbReference type="EC" id="2.1.2.10"/>
    </reaction>
</comment>
<dbReference type="OrthoDB" id="9774591at2"/>
<dbReference type="InterPro" id="IPR013977">
    <property type="entry name" value="GcvT_C"/>
</dbReference>
<dbReference type="Proteomes" id="UP000189810">
    <property type="component" value="Chromosome I"/>
</dbReference>
<feature type="binding site" evidence="7">
    <location>
        <position position="183"/>
    </location>
    <ligand>
        <name>substrate</name>
    </ligand>
</feature>
<evidence type="ECO:0000256" key="4">
    <source>
        <dbReference type="ARBA" id="ARBA00022679"/>
    </source>
</evidence>
<dbReference type="Gene3D" id="4.10.1250.10">
    <property type="entry name" value="Aminomethyltransferase fragment"/>
    <property type="match status" value="1"/>
</dbReference>
<feature type="domain" description="Aminomethyltransferase C-terminal" evidence="9">
    <location>
        <begin position="260"/>
        <end position="338"/>
    </location>
</feature>
<evidence type="ECO:0000313" key="10">
    <source>
        <dbReference type="EMBL" id="SHK34633.1"/>
    </source>
</evidence>
<dbReference type="InterPro" id="IPR006222">
    <property type="entry name" value="GCVT_N"/>
</dbReference>
<dbReference type="GO" id="GO:0005960">
    <property type="term" value="C:glycine cleavage complex"/>
    <property type="evidence" value="ECO:0007669"/>
    <property type="project" value="InterPro"/>
</dbReference>
<evidence type="ECO:0000256" key="5">
    <source>
        <dbReference type="ARBA" id="ARBA00031395"/>
    </source>
</evidence>
<dbReference type="RefSeq" id="WP_079653876.1">
    <property type="nucleotide sequence ID" value="NZ_LT670846.1"/>
</dbReference>
<dbReference type="GO" id="GO:0032259">
    <property type="term" value="P:methylation"/>
    <property type="evidence" value="ECO:0007669"/>
    <property type="project" value="UniProtKB-KW"/>
</dbReference>
<dbReference type="EC" id="2.1.2.10" evidence="2"/>
<keyword evidence="4 10" id="KW-0808">Transferase</keyword>
<dbReference type="GO" id="GO:0004047">
    <property type="term" value="F:aminomethyltransferase activity"/>
    <property type="evidence" value="ECO:0007669"/>
    <property type="project" value="UniProtKB-EC"/>
</dbReference>
<dbReference type="GO" id="GO:0008168">
    <property type="term" value="F:methyltransferase activity"/>
    <property type="evidence" value="ECO:0007669"/>
    <property type="project" value="UniProtKB-KW"/>
</dbReference>
<evidence type="ECO:0000256" key="3">
    <source>
        <dbReference type="ARBA" id="ARBA00022576"/>
    </source>
</evidence>
<keyword evidence="10" id="KW-0489">Methyltransferase</keyword>
<dbReference type="GO" id="GO:0006546">
    <property type="term" value="P:glycine catabolic process"/>
    <property type="evidence" value="ECO:0007669"/>
    <property type="project" value="InterPro"/>
</dbReference>
<keyword evidence="11" id="KW-1185">Reference proteome</keyword>
<dbReference type="GO" id="GO:0008483">
    <property type="term" value="F:transaminase activity"/>
    <property type="evidence" value="ECO:0007669"/>
    <property type="project" value="UniProtKB-KW"/>
</dbReference>
<dbReference type="InterPro" id="IPR028896">
    <property type="entry name" value="GcvT/YgfZ/DmdA"/>
</dbReference>
<evidence type="ECO:0000259" key="9">
    <source>
        <dbReference type="Pfam" id="PF08669"/>
    </source>
</evidence>
<gene>
    <name evidence="10" type="ORF">SAMN05444391_0732</name>
</gene>
<dbReference type="InterPro" id="IPR027266">
    <property type="entry name" value="TrmE/GcvT-like"/>
</dbReference>
<dbReference type="NCBIfam" id="TIGR00528">
    <property type="entry name" value="gcvT"/>
    <property type="match status" value="1"/>
</dbReference>
<dbReference type="STRING" id="381751.SAMN05444391_0732"/>
<comment type="similarity">
    <text evidence="1">Belongs to the GcvT family.</text>
</comment>
<evidence type="ECO:0000256" key="1">
    <source>
        <dbReference type="ARBA" id="ARBA00008609"/>
    </source>
</evidence>
<accession>A0A1M6RQB4</accession>
<dbReference type="InterPro" id="IPR006223">
    <property type="entry name" value="GcvT"/>
</dbReference>